<name>A0A835L3R9_SPOEX</name>
<keyword evidence="4" id="KW-0378">Hydrolase</keyword>
<feature type="chain" id="PRO_5032711912" evidence="6">
    <location>
        <begin position="20"/>
        <end position="953"/>
    </location>
</feature>
<reference evidence="7" key="1">
    <citation type="submission" date="2020-08" db="EMBL/GenBank/DDBJ databases">
        <title>Spodoptera exigua strain:BAW_Kor-Di-RS1 Genome sequencing and assembly.</title>
        <authorList>
            <person name="Kim J."/>
            <person name="Nam H.Y."/>
            <person name="Kwon M."/>
            <person name="Choi J.H."/>
            <person name="Cho S.R."/>
            <person name="Kim G.-H."/>
        </authorList>
    </citation>
    <scope>NUCLEOTIDE SEQUENCE</scope>
    <source>
        <strain evidence="7">BAW_Kor-Di-RS1</strain>
        <tissue evidence="7">Whole-body</tissue>
    </source>
</reference>
<evidence type="ECO:0000256" key="3">
    <source>
        <dbReference type="ARBA" id="ARBA00022729"/>
    </source>
</evidence>
<evidence type="ECO:0000256" key="1">
    <source>
        <dbReference type="ARBA" id="ARBA00011079"/>
    </source>
</evidence>
<dbReference type="EMBL" id="JACKWZ010000151">
    <property type="protein sequence ID" value="KAF9413767.1"/>
    <property type="molecule type" value="Genomic_DNA"/>
</dbReference>
<dbReference type="InterPro" id="IPR029058">
    <property type="entry name" value="AB_hydrolase_fold"/>
</dbReference>
<sequence length="953" mass="108863">MMKMRVLLLLLSLFSASWAEEQATKVPRAVEMTLGVDMKPPKEWDSLPTRNVFVTWMPMPLDHFDPHNPTIFHMRFMFNEEFFGGDGSPIFILVGGEWDIDHRWLLAGNMYEMARENKGYQIYTEHRYYGATKIFPTFTAENLRFLNIDQALADLAYFIVEMKKQPRFANSKVILYGGSYAANMVMWFKKRYPHLVVGSVASSGPILAKVDFTEYLEVVHEAFLLEGGEQCITHIKRGIDDTLAAIRTESGRRMLEQAYRLCAPLDYDDIFTMGYFSGLITWSFSTAVQRARPGTLINICNNFEAGNFGSTPMEQIGAFIALIQELESNECWTITYEGLLAAYNRTDNSRAWYYQTCTEYGFFQTAPRSGTVFDGLTWLNVDFYTDVCLRNFDSRFDKDFVLAAADRVNLVFGGLGPEVNNTINIHGYIDPWRALGVYKEDISETSPTFTVDRLIMYQHIFGYFAYQSMNRSIFIFLLLSLVSTSCAKKEPRIVDMFASMKISEKNESLSARNVQTSYLMMPVDHYNHLNSDTFRLRFMYNEEFFGGDGSPIFVTIAGDWHISPNWLTRGNMYEMARQNKGYQIYVEHRYYGESQVFEKLTIENLRFLNVNQALADLAYFIGELKRQPRFANSKVILYGPAYAGKLALWFKKRYPHLAVGSVVSSAAILAKVDIGEQLEVVHEAFLLEGGEQCIAHIREGIEETVAALKTENGKRIIEEVYSLCDPLDNAMDLGRFSGIIAWTFINFVLNSRPGQIKDICKNFDGNNYGATPMQQIAGFVAAATGTETDITCFSSSFEVFINLYMNMDSKMSHRAILFQTCTEFGYFQTAPKSGTVFDDLTWLNIDFYNEICLRSFDKRFNPEFVHAAVDRVNLAFGGLSPEVNNVINIHGYYDPWRPLGVYKEDISETSPTFTVDRASHCFDVIDWEPSDDTADMIAVQQETRRIVASWLSD</sequence>
<dbReference type="Gene3D" id="1.20.120.980">
    <property type="entry name" value="Serine carboxypeptidase S28, SKS domain"/>
    <property type="match status" value="2"/>
</dbReference>
<dbReference type="GO" id="GO:0070008">
    <property type="term" value="F:serine-type exopeptidase activity"/>
    <property type="evidence" value="ECO:0007669"/>
    <property type="project" value="InterPro"/>
</dbReference>
<dbReference type="Proteomes" id="UP000648187">
    <property type="component" value="Unassembled WGS sequence"/>
</dbReference>
<keyword evidence="3 6" id="KW-0732">Signal</keyword>
<dbReference type="GO" id="GO:0008239">
    <property type="term" value="F:dipeptidyl-peptidase activity"/>
    <property type="evidence" value="ECO:0007669"/>
    <property type="project" value="TreeGrafter"/>
</dbReference>
<keyword evidence="2" id="KW-0645">Protease</keyword>
<evidence type="ECO:0000256" key="5">
    <source>
        <dbReference type="ARBA" id="ARBA00023180"/>
    </source>
</evidence>
<dbReference type="InterPro" id="IPR008758">
    <property type="entry name" value="Peptidase_S28"/>
</dbReference>
<evidence type="ECO:0000256" key="6">
    <source>
        <dbReference type="SAM" id="SignalP"/>
    </source>
</evidence>
<comment type="caution">
    <text evidence="7">The sequence shown here is derived from an EMBL/GenBank/DDBJ whole genome shotgun (WGS) entry which is preliminary data.</text>
</comment>
<dbReference type="InterPro" id="IPR042269">
    <property type="entry name" value="Ser_carbopepase_S28_SKS"/>
</dbReference>
<proteinExistence type="inferred from homology"/>
<evidence type="ECO:0000256" key="4">
    <source>
        <dbReference type="ARBA" id="ARBA00022801"/>
    </source>
</evidence>
<dbReference type="GO" id="GO:0006508">
    <property type="term" value="P:proteolysis"/>
    <property type="evidence" value="ECO:0007669"/>
    <property type="project" value="UniProtKB-KW"/>
</dbReference>
<feature type="signal peptide" evidence="6">
    <location>
        <begin position="1"/>
        <end position="19"/>
    </location>
</feature>
<evidence type="ECO:0000313" key="7">
    <source>
        <dbReference type="EMBL" id="KAF9413767.1"/>
    </source>
</evidence>
<dbReference type="Pfam" id="PF05577">
    <property type="entry name" value="Peptidase_S28"/>
    <property type="match status" value="2"/>
</dbReference>
<comment type="similarity">
    <text evidence="1">Belongs to the peptidase S28 family.</text>
</comment>
<dbReference type="AlphaFoldDB" id="A0A835L3R9"/>
<dbReference type="Gene3D" id="3.40.50.1820">
    <property type="entry name" value="alpha/beta hydrolase"/>
    <property type="match status" value="2"/>
</dbReference>
<gene>
    <name evidence="7" type="ORF">HW555_008102</name>
</gene>
<protein>
    <submittedName>
        <fullName evidence="7">Uncharacterized protein</fullName>
    </submittedName>
</protein>
<dbReference type="PANTHER" id="PTHR11010">
    <property type="entry name" value="PROTEASE S28 PRO-X CARBOXYPEPTIDASE-RELATED"/>
    <property type="match status" value="1"/>
</dbReference>
<evidence type="ECO:0000256" key="2">
    <source>
        <dbReference type="ARBA" id="ARBA00022670"/>
    </source>
</evidence>
<dbReference type="SUPFAM" id="SSF53474">
    <property type="entry name" value="alpha/beta-Hydrolases"/>
    <property type="match status" value="2"/>
</dbReference>
<keyword evidence="8" id="KW-1185">Reference proteome</keyword>
<keyword evidence="5" id="KW-0325">Glycoprotein</keyword>
<accession>A0A835L3R9</accession>
<organism evidence="7 8">
    <name type="scientific">Spodoptera exigua</name>
    <name type="common">Beet armyworm</name>
    <name type="synonym">Noctua fulgens</name>
    <dbReference type="NCBI Taxonomy" id="7107"/>
    <lineage>
        <taxon>Eukaryota</taxon>
        <taxon>Metazoa</taxon>
        <taxon>Ecdysozoa</taxon>
        <taxon>Arthropoda</taxon>
        <taxon>Hexapoda</taxon>
        <taxon>Insecta</taxon>
        <taxon>Pterygota</taxon>
        <taxon>Neoptera</taxon>
        <taxon>Endopterygota</taxon>
        <taxon>Lepidoptera</taxon>
        <taxon>Glossata</taxon>
        <taxon>Ditrysia</taxon>
        <taxon>Noctuoidea</taxon>
        <taxon>Noctuidae</taxon>
        <taxon>Amphipyrinae</taxon>
        <taxon>Spodoptera</taxon>
    </lineage>
</organism>
<dbReference type="PANTHER" id="PTHR11010:SF5">
    <property type="entry name" value="RE36938P-RELATED"/>
    <property type="match status" value="1"/>
</dbReference>
<evidence type="ECO:0000313" key="8">
    <source>
        <dbReference type="Proteomes" id="UP000648187"/>
    </source>
</evidence>